<name>A0A974CKX2_XENLA</name>
<organism evidence="2 3">
    <name type="scientific">Xenopus laevis</name>
    <name type="common">African clawed frog</name>
    <dbReference type="NCBI Taxonomy" id="8355"/>
    <lineage>
        <taxon>Eukaryota</taxon>
        <taxon>Metazoa</taxon>
        <taxon>Chordata</taxon>
        <taxon>Craniata</taxon>
        <taxon>Vertebrata</taxon>
        <taxon>Euteleostomi</taxon>
        <taxon>Amphibia</taxon>
        <taxon>Batrachia</taxon>
        <taxon>Anura</taxon>
        <taxon>Pipoidea</taxon>
        <taxon>Pipidae</taxon>
        <taxon>Xenopodinae</taxon>
        <taxon>Xenopus</taxon>
        <taxon>Xenopus</taxon>
    </lineage>
</organism>
<dbReference type="InterPro" id="IPR000477">
    <property type="entry name" value="RT_dom"/>
</dbReference>
<protein>
    <recommendedName>
        <fullName evidence="1">Reverse transcriptase domain-containing protein</fullName>
    </recommendedName>
</protein>
<evidence type="ECO:0000313" key="2">
    <source>
        <dbReference type="EMBL" id="OCT75308.1"/>
    </source>
</evidence>
<dbReference type="AlphaFoldDB" id="A0A974CKX2"/>
<evidence type="ECO:0000313" key="3">
    <source>
        <dbReference type="Proteomes" id="UP000694892"/>
    </source>
</evidence>
<feature type="domain" description="Reverse transcriptase" evidence="1">
    <location>
        <begin position="1"/>
        <end position="192"/>
    </location>
</feature>
<dbReference type="Proteomes" id="UP000694892">
    <property type="component" value="Chromosome 6L"/>
</dbReference>
<gene>
    <name evidence="2" type="ORF">XELAEV_18030486mg</name>
</gene>
<dbReference type="PROSITE" id="PS50878">
    <property type="entry name" value="RT_POL"/>
    <property type="match status" value="1"/>
</dbReference>
<dbReference type="EMBL" id="CM004476">
    <property type="protein sequence ID" value="OCT75308.1"/>
    <property type="molecule type" value="Genomic_DNA"/>
</dbReference>
<evidence type="ECO:0000259" key="1">
    <source>
        <dbReference type="PROSITE" id="PS50878"/>
    </source>
</evidence>
<dbReference type="PANTHER" id="PTHR21301:SF13">
    <property type="match status" value="1"/>
</dbReference>
<proteinExistence type="predicted"/>
<dbReference type="PANTHER" id="PTHR21301">
    <property type="entry name" value="REVERSE TRANSCRIPTASE"/>
    <property type="match status" value="1"/>
</dbReference>
<reference evidence="3" key="1">
    <citation type="journal article" date="2016" name="Nature">
        <title>Genome evolution in the allotetraploid frog Xenopus laevis.</title>
        <authorList>
            <person name="Session A.M."/>
            <person name="Uno Y."/>
            <person name="Kwon T."/>
            <person name="Chapman J.A."/>
            <person name="Toyoda A."/>
            <person name="Takahashi S."/>
            <person name="Fukui A."/>
            <person name="Hikosaka A."/>
            <person name="Suzuki A."/>
            <person name="Kondo M."/>
            <person name="van Heeringen S.J."/>
            <person name="Quigley I."/>
            <person name="Heinz S."/>
            <person name="Ogino H."/>
            <person name="Ochi H."/>
            <person name="Hellsten U."/>
            <person name="Lyons J.B."/>
            <person name="Simakov O."/>
            <person name="Putnam N."/>
            <person name="Stites J."/>
            <person name="Kuroki Y."/>
            <person name="Tanaka T."/>
            <person name="Michiue T."/>
            <person name="Watanabe M."/>
            <person name="Bogdanovic O."/>
            <person name="Lister R."/>
            <person name="Georgiou G."/>
            <person name="Paranjpe S.S."/>
            <person name="van Kruijsbergen I."/>
            <person name="Shu S."/>
            <person name="Carlson J."/>
            <person name="Kinoshita T."/>
            <person name="Ohta Y."/>
            <person name="Mawaribuchi S."/>
            <person name="Jenkins J."/>
            <person name="Grimwood J."/>
            <person name="Schmutz J."/>
            <person name="Mitros T."/>
            <person name="Mozaffari S.V."/>
            <person name="Suzuki Y."/>
            <person name="Haramoto Y."/>
            <person name="Yamamoto T.S."/>
            <person name="Takagi C."/>
            <person name="Heald R."/>
            <person name="Miller K."/>
            <person name="Haudenschild C."/>
            <person name="Kitzman J."/>
            <person name="Nakayama T."/>
            <person name="Izutsu Y."/>
            <person name="Robert J."/>
            <person name="Fortriede J."/>
            <person name="Burns K."/>
            <person name="Lotay V."/>
            <person name="Karimi K."/>
            <person name="Yasuoka Y."/>
            <person name="Dichmann D.S."/>
            <person name="Flajnik M.F."/>
            <person name="Houston D.W."/>
            <person name="Shendure J."/>
            <person name="DuPasquier L."/>
            <person name="Vize P.D."/>
            <person name="Zorn A.M."/>
            <person name="Ito M."/>
            <person name="Marcotte E.M."/>
            <person name="Wallingford J.B."/>
            <person name="Ito Y."/>
            <person name="Asashima M."/>
            <person name="Ueno N."/>
            <person name="Matsuda Y."/>
            <person name="Veenstra G.J."/>
            <person name="Fujiyama A."/>
            <person name="Harland R.M."/>
            <person name="Taira M."/>
            <person name="Rokhsar D.S."/>
        </authorList>
    </citation>
    <scope>NUCLEOTIDE SEQUENCE [LARGE SCALE GENOMIC DNA]</scope>
    <source>
        <strain evidence="3">J</strain>
    </source>
</reference>
<sequence length="487" mass="56737">MVLQPLVTQLDLFVIDTSHLLREINGLTLDSDCILVVLDVEALYMSIPHSLGLGAIRSNFERIQTPIIEQHSFILQALDFVLHTNVFLFYGIHYLQRQGLAMDAKCAPSYANLYLGEWEPLVFSDDGYDMYCCYILRWHRYIDDIMMIWQVLEQFLREFVTKLNTNNFNLYFTMNFDSSKLEHPFKCIEVIPKGQYIRLRRICSSDEDFKHESYRFYQRFKMRGKDLLYKPTKPKSNKIGTKNQGQTRLILTYNDNDGDLRNIIHKHWDILSNDPALSQLVTPGPLFTYKENTSIGDLLTQRGRCIKGRISRVEEHKKLLEIRVFFPLFIHPRLVNVPQSHFQKQSSKSCCKTMGSFRCGAYEQCRYIKPSNTFGKTGFKMLRLYLFTCHCGSLYVGKTKRPFKRRIYEHLLDIRNCDLLSSIAKHIHCVHRGIYAGSYFQGPRDDTLKTCPLLHSRPLDKAAFGGETVIEVGAAFWEKGPLSKDLW</sequence>
<accession>A0A974CKX2</accession>